<evidence type="ECO:0000313" key="2">
    <source>
        <dbReference type="EMBL" id="RDH80719.1"/>
    </source>
</evidence>
<keyword evidence="1" id="KW-1133">Transmembrane helix</keyword>
<organism evidence="2 3">
    <name type="scientific">endosymbiont of Galathealinum brachiosum</name>
    <dbReference type="NCBI Taxonomy" id="2200906"/>
    <lineage>
        <taxon>Bacteria</taxon>
        <taxon>Pseudomonadati</taxon>
        <taxon>Pseudomonadota</taxon>
        <taxon>Gammaproteobacteria</taxon>
        <taxon>sulfur-oxidizing symbionts</taxon>
    </lineage>
</organism>
<proteinExistence type="predicted"/>
<sequence>MKSLFRNIFSPILNIFESGNDEYLYKKSHRIILIVMGILFTGLASLVYVLAEGEDIGYLLPVVVFGGAGLLSLLIGFIGEDKAVAKIWGSGIK</sequence>
<protein>
    <submittedName>
        <fullName evidence="2">Uncharacterized protein</fullName>
    </submittedName>
</protein>
<feature type="transmembrane region" description="Helical" evidence="1">
    <location>
        <begin position="31"/>
        <end position="50"/>
    </location>
</feature>
<evidence type="ECO:0000256" key="1">
    <source>
        <dbReference type="SAM" id="Phobius"/>
    </source>
</evidence>
<dbReference type="EMBL" id="QFXC01000014">
    <property type="protein sequence ID" value="RDH80719.1"/>
    <property type="molecule type" value="Genomic_DNA"/>
</dbReference>
<dbReference type="Proteomes" id="UP000254266">
    <property type="component" value="Unassembled WGS sequence"/>
</dbReference>
<name>A0A370D6T1_9GAMM</name>
<keyword evidence="1" id="KW-0472">Membrane</keyword>
<accession>A0A370D6T1</accession>
<feature type="transmembrane region" description="Helical" evidence="1">
    <location>
        <begin position="56"/>
        <end position="78"/>
    </location>
</feature>
<gene>
    <name evidence="2" type="ORF">DIZ80_16970</name>
</gene>
<keyword evidence="1" id="KW-0812">Transmembrane</keyword>
<reference evidence="2 3" key="1">
    <citation type="journal article" date="2018" name="ISME J.">
        <title>Endosymbiont genomes yield clues of tubeworm success.</title>
        <authorList>
            <person name="Li Y."/>
            <person name="Liles M.R."/>
            <person name="Halanych K.M."/>
        </authorList>
    </citation>
    <scope>NUCLEOTIDE SEQUENCE [LARGE SCALE GENOMIC DNA]</scope>
    <source>
        <strain evidence="2">A1464</strain>
    </source>
</reference>
<dbReference type="AlphaFoldDB" id="A0A370D6T1"/>
<evidence type="ECO:0000313" key="3">
    <source>
        <dbReference type="Proteomes" id="UP000254266"/>
    </source>
</evidence>
<keyword evidence="3" id="KW-1185">Reference proteome</keyword>
<comment type="caution">
    <text evidence="2">The sequence shown here is derived from an EMBL/GenBank/DDBJ whole genome shotgun (WGS) entry which is preliminary data.</text>
</comment>